<reference evidence="1 2" key="1">
    <citation type="submission" date="2019-10" db="EMBL/GenBank/DDBJ databases">
        <title>Streptomyces smaragdinus sp. nov. and Streptomyces fabii sp. nov., isolated from the gut of fungus growing-termite Macrotermes natalensis.</title>
        <authorList>
            <person name="Schwitalla J."/>
            <person name="Benndorf R."/>
            <person name="Martin K."/>
            <person name="De Beer W."/>
            <person name="Kaster A.-K."/>
            <person name="Vollmers J."/>
            <person name="Poulsen M."/>
            <person name="Beemelmanns C."/>
        </authorList>
    </citation>
    <scope>NUCLEOTIDE SEQUENCE [LARGE SCALE GENOMIC DNA]</scope>
    <source>
        <strain evidence="1 2">RB5</strain>
    </source>
</reference>
<proteinExistence type="predicted"/>
<dbReference type="Proteomes" id="UP000466345">
    <property type="component" value="Unassembled WGS sequence"/>
</dbReference>
<gene>
    <name evidence="1" type="ORF">SRB5_09390</name>
</gene>
<dbReference type="EMBL" id="WEGJ01000002">
    <property type="protein sequence ID" value="MQY10826.1"/>
    <property type="molecule type" value="Genomic_DNA"/>
</dbReference>
<organism evidence="1 2">
    <name type="scientific">Streptomyces smaragdinus</name>
    <dbReference type="NCBI Taxonomy" id="2585196"/>
    <lineage>
        <taxon>Bacteria</taxon>
        <taxon>Bacillati</taxon>
        <taxon>Actinomycetota</taxon>
        <taxon>Actinomycetes</taxon>
        <taxon>Kitasatosporales</taxon>
        <taxon>Streptomycetaceae</taxon>
        <taxon>Streptomyces</taxon>
    </lineage>
</organism>
<accession>A0A7K0CBN6</accession>
<dbReference type="AlphaFoldDB" id="A0A7K0CBN6"/>
<keyword evidence="2" id="KW-1185">Reference proteome</keyword>
<evidence type="ECO:0000313" key="1">
    <source>
        <dbReference type="EMBL" id="MQY10826.1"/>
    </source>
</evidence>
<protein>
    <submittedName>
        <fullName evidence="1">Uncharacterized protein</fullName>
    </submittedName>
</protein>
<comment type="caution">
    <text evidence="1">The sequence shown here is derived from an EMBL/GenBank/DDBJ whole genome shotgun (WGS) entry which is preliminary data.</text>
</comment>
<name>A0A7K0CBN6_9ACTN</name>
<sequence length="62" mass="6145">MSAGMVGINGGPGILFRGPGRVMATVTFDFDAEGRIAAIHNVANPDKLGAVAGGTAYGLGAR</sequence>
<evidence type="ECO:0000313" key="2">
    <source>
        <dbReference type="Proteomes" id="UP000466345"/>
    </source>
</evidence>